<evidence type="ECO:0000256" key="5">
    <source>
        <dbReference type="SAM" id="MobiDB-lite"/>
    </source>
</evidence>
<dbReference type="Gene3D" id="3.40.190.10">
    <property type="entry name" value="Periplasmic binding protein-like II"/>
    <property type="match status" value="2"/>
</dbReference>
<dbReference type="RefSeq" id="WP_094394545.1">
    <property type="nucleotide sequence ID" value="NZ_CP059343.1"/>
</dbReference>
<name>A0A7D7L184_KOCVA</name>
<proteinExistence type="inferred from homology"/>
<keyword evidence="2" id="KW-0805">Transcription regulation</keyword>
<evidence type="ECO:0000256" key="2">
    <source>
        <dbReference type="ARBA" id="ARBA00023015"/>
    </source>
</evidence>
<reference evidence="7" key="1">
    <citation type="submission" date="2017-08" db="EMBL/GenBank/DDBJ databases">
        <authorList>
            <person name="Minaev M."/>
            <person name="Kurbakov K.A."/>
            <person name="Solodovnikova G.I."/>
            <person name="Kuznetsova O.A."/>
            <person name="Lisitsyn A.B."/>
        </authorList>
    </citation>
    <scope>NUCLEOTIDE SEQUENCE</scope>
    <source>
        <strain evidence="7">80</strain>
    </source>
</reference>
<evidence type="ECO:0000256" key="1">
    <source>
        <dbReference type="ARBA" id="ARBA00009437"/>
    </source>
</evidence>
<feature type="compositionally biased region" description="Basic residues" evidence="5">
    <location>
        <begin position="300"/>
        <end position="318"/>
    </location>
</feature>
<dbReference type="GO" id="GO:0032993">
    <property type="term" value="C:protein-DNA complex"/>
    <property type="evidence" value="ECO:0007669"/>
    <property type="project" value="TreeGrafter"/>
</dbReference>
<evidence type="ECO:0000256" key="3">
    <source>
        <dbReference type="ARBA" id="ARBA00023125"/>
    </source>
</evidence>
<dbReference type="InterPro" id="IPR005119">
    <property type="entry name" value="LysR_subst-bd"/>
</dbReference>
<dbReference type="SUPFAM" id="SSF53850">
    <property type="entry name" value="Periplasmic binding protein-like II"/>
    <property type="match status" value="1"/>
</dbReference>
<gene>
    <name evidence="7" type="ORF">CIB50_0002454</name>
</gene>
<protein>
    <recommendedName>
        <fullName evidence="6">LysR substrate-binding domain-containing protein</fullName>
    </recommendedName>
</protein>
<dbReference type="AlphaFoldDB" id="A0A7D7L184"/>
<feature type="domain" description="LysR substrate-binding" evidence="6">
    <location>
        <begin position="157"/>
        <end position="233"/>
    </location>
</feature>
<dbReference type="PANTHER" id="PTHR30346">
    <property type="entry name" value="TRANSCRIPTIONAL DUAL REGULATOR HCAR-RELATED"/>
    <property type="match status" value="1"/>
</dbReference>
<evidence type="ECO:0000313" key="7">
    <source>
        <dbReference type="EMBL" id="QMS57706.1"/>
    </source>
</evidence>
<dbReference type="Pfam" id="PF03466">
    <property type="entry name" value="LysR_substrate"/>
    <property type="match status" value="1"/>
</dbReference>
<feature type="compositionally biased region" description="Basic and acidic residues" evidence="5">
    <location>
        <begin position="252"/>
        <end position="269"/>
    </location>
</feature>
<keyword evidence="4" id="KW-0804">Transcription</keyword>
<feature type="region of interest" description="Disordered" evidence="5">
    <location>
        <begin position="1"/>
        <end position="50"/>
    </location>
</feature>
<organism evidence="7 8">
    <name type="scientific">Kocuria varians</name>
    <name type="common">Micrococcus varians</name>
    <dbReference type="NCBI Taxonomy" id="1272"/>
    <lineage>
        <taxon>Bacteria</taxon>
        <taxon>Bacillati</taxon>
        <taxon>Actinomycetota</taxon>
        <taxon>Actinomycetes</taxon>
        <taxon>Micrococcales</taxon>
        <taxon>Micrococcaceae</taxon>
        <taxon>Kocuria</taxon>
    </lineage>
</organism>
<dbReference type="PANTHER" id="PTHR30346:SF0">
    <property type="entry name" value="HCA OPERON TRANSCRIPTIONAL ACTIVATOR HCAR"/>
    <property type="match status" value="1"/>
</dbReference>
<feature type="compositionally biased region" description="Basic and acidic residues" evidence="5">
    <location>
        <begin position="236"/>
        <end position="245"/>
    </location>
</feature>
<evidence type="ECO:0000313" key="8">
    <source>
        <dbReference type="Proteomes" id="UP000216825"/>
    </source>
</evidence>
<sequence length="318" mass="33958">MTAEDPTVPLSEPVETAHETPAETAGETPQESAGNDAAQAPSASEPTDARHGLTIGYVPGVMSGKWFGRWRERRMRPVLRDELVPAAGWREALDGGSVTACFVRLGWSPDDPSPESLRTTHHAVPLYDERRVAVLSTDDVLGVLDTLTVAQLGDESTPQSHADIDDAAMAVELAAAGVGPVVLPMSVARLHARKDVTSRELTDAPTVPVALVWPRGLDDDTEDAVQRFVGVVRGRKENSGREESGGRAPRSAQREKKVPEQTTAKERGEPAAAASSTLKKPAAKAQSGGWAKAGASTKPGLRRKPGRKVKNGRNKKRR</sequence>
<dbReference type="Proteomes" id="UP000216825">
    <property type="component" value="Chromosome"/>
</dbReference>
<keyword evidence="3" id="KW-0238">DNA-binding</keyword>
<dbReference type="EMBL" id="CP059343">
    <property type="protein sequence ID" value="QMS57706.1"/>
    <property type="molecule type" value="Genomic_DNA"/>
</dbReference>
<evidence type="ECO:0000256" key="4">
    <source>
        <dbReference type="ARBA" id="ARBA00023163"/>
    </source>
</evidence>
<dbReference type="GO" id="GO:0003700">
    <property type="term" value="F:DNA-binding transcription factor activity"/>
    <property type="evidence" value="ECO:0007669"/>
    <property type="project" value="TreeGrafter"/>
</dbReference>
<dbReference type="KEGG" id="kvr:CIB50_0002454"/>
<reference evidence="7" key="2">
    <citation type="submission" date="2020-07" db="EMBL/GenBank/DDBJ databases">
        <title>Genome of starter culture bacteria Kocuria salsicia reveals its technological properties and safety for usage in meat industry.</title>
        <authorList>
            <person name="Michael M."/>
            <person name="Konstantin K."/>
            <person name="Evgenii K."/>
            <person name="Galina S."/>
            <person name="Oksana K."/>
            <person name="Andrei L."/>
        </authorList>
    </citation>
    <scope>NUCLEOTIDE SEQUENCE [LARGE SCALE GENOMIC DNA]</scope>
    <source>
        <strain evidence="7">80</strain>
    </source>
</reference>
<keyword evidence="8" id="KW-1185">Reference proteome</keyword>
<evidence type="ECO:0000259" key="6">
    <source>
        <dbReference type="Pfam" id="PF03466"/>
    </source>
</evidence>
<dbReference type="GO" id="GO:0003677">
    <property type="term" value="F:DNA binding"/>
    <property type="evidence" value="ECO:0007669"/>
    <property type="project" value="UniProtKB-KW"/>
</dbReference>
<accession>A0A7D7L184</accession>
<feature type="region of interest" description="Disordered" evidence="5">
    <location>
        <begin position="236"/>
        <end position="318"/>
    </location>
</feature>
<comment type="similarity">
    <text evidence="1">Belongs to the LysR transcriptional regulatory family.</text>
</comment>